<dbReference type="InterPro" id="IPR002549">
    <property type="entry name" value="AI-2E-like"/>
</dbReference>
<keyword evidence="3 6" id="KW-0812">Transmembrane</keyword>
<comment type="subcellular location">
    <subcellularLocation>
        <location evidence="1">Membrane</location>
        <topology evidence="1">Multi-pass membrane protein</topology>
    </subcellularLocation>
</comment>
<gene>
    <name evidence="7" type="ORF">QEK83_000268</name>
</gene>
<organism evidence="7 8">
    <name type="scientific">Stenotrophomonas maltophilia</name>
    <name type="common">Pseudomonas maltophilia</name>
    <name type="synonym">Xanthomonas maltophilia</name>
    <dbReference type="NCBI Taxonomy" id="40324"/>
    <lineage>
        <taxon>Bacteria</taxon>
        <taxon>Pseudomonadati</taxon>
        <taxon>Pseudomonadota</taxon>
        <taxon>Gammaproteobacteria</taxon>
        <taxon>Lysobacterales</taxon>
        <taxon>Lysobacteraceae</taxon>
        <taxon>Stenotrophomonas</taxon>
        <taxon>Stenotrophomonas maltophilia group</taxon>
    </lineage>
</organism>
<name>A0AAI9C5C8_STEMA</name>
<feature type="transmembrane region" description="Helical" evidence="6">
    <location>
        <begin position="175"/>
        <end position="192"/>
    </location>
</feature>
<dbReference type="Pfam" id="PF01594">
    <property type="entry name" value="AI-2E_transport"/>
    <property type="match status" value="1"/>
</dbReference>
<dbReference type="RefSeq" id="WP_055312169.1">
    <property type="nucleotide sequence ID" value="NZ_CP197385.1"/>
</dbReference>
<reference evidence="7" key="1">
    <citation type="submission" date="2022-07" db="EMBL/GenBank/DDBJ databases">
        <authorList>
            <consortium name="Clinical and Environmental Microbiology Branch: Whole genome sequencing antimicrobial resistance pathogens in the healthcare setting"/>
        </authorList>
    </citation>
    <scope>NUCLEOTIDE SEQUENCE</scope>
    <source>
        <strain evidence="7">Stenotrophomonas_maltophilia_2021CK-00905</strain>
    </source>
</reference>
<evidence type="ECO:0000313" key="7">
    <source>
        <dbReference type="EMBL" id="EKT4439673.1"/>
    </source>
</evidence>
<evidence type="ECO:0000256" key="4">
    <source>
        <dbReference type="ARBA" id="ARBA00022989"/>
    </source>
</evidence>
<sequence>MKCVNEKIRNGHQVDMQLVNLKDRSFILALIVITLLFGLLLWPFYAAIFWATALAVLFWPLYERILSSMPRSPALASLLTIVACVLLVVVPLALVAISAAQEVVQLYDHLLADGGSGIEARIHQAVKTAPPWLRAWLERMGLNQLDGIRGNTVQILEQALQFIASHAVAVGQDTLRLAVSFTLMLYLLFFAFRDGTKVVENLRDALPIERSYLGELGLRFENMVKATIKGSLMVAGIQGALGGVLFWLLGIQGAVLWGVVMAVLSLIPVLGAWLVWGPVALYLLATGEVAKAALMAAFGAGVIGLIDNILRPILVGKEARMPDYIVLLSTLGGISLFGLTGLVAGPVIAAFFMAAWSLFVAGNTSGESSTPHASAEPENSG</sequence>
<evidence type="ECO:0000256" key="3">
    <source>
        <dbReference type="ARBA" id="ARBA00022692"/>
    </source>
</evidence>
<comment type="caution">
    <text evidence="7">The sequence shown here is derived from an EMBL/GenBank/DDBJ whole genome shotgun (WGS) entry which is preliminary data.</text>
</comment>
<feature type="transmembrane region" description="Helical" evidence="6">
    <location>
        <begin position="292"/>
        <end position="314"/>
    </location>
</feature>
<dbReference type="PANTHER" id="PTHR21716:SF4">
    <property type="entry name" value="TRANSMEMBRANE PROTEIN 245"/>
    <property type="match status" value="1"/>
</dbReference>
<dbReference type="PANTHER" id="PTHR21716">
    <property type="entry name" value="TRANSMEMBRANE PROTEIN"/>
    <property type="match status" value="1"/>
</dbReference>
<accession>A0AAI9C5C8</accession>
<keyword evidence="5 6" id="KW-0472">Membrane</keyword>
<feature type="transmembrane region" description="Helical" evidence="6">
    <location>
        <begin position="74"/>
        <end position="100"/>
    </location>
</feature>
<dbReference type="GO" id="GO:0016020">
    <property type="term" value="C:membrane"/>
    <property type="evidence" value="ECO:0007669"/>
    <property type="project" value="UniProtKB-SubCell"/>
</dbReference>
<feature type="transmembrane region" description="Helical" evidence="6">
    <location>
        <begin position="21"/>
        <end position="38"/>
    </location>
</feature>
<keyword evidence="4 6" id="KW-1133">Transmembrane helix</keyword>
<comment type="similarity">
    <text evidence="2">Belongs to the autoinducer-2 exporter (AI-2E) (TC 2.A.86) family.</text>
</comment>
<evidence type="ECO:0000313" key="8">
    <source>
        <dbReference type="Proteomes" id="UP001214521"/>
    </source>
</evidence>
<feature type="transmembrane region" description="Helical" evidence="6">
    <location>
        <begin position="255"/>
        <end position="285"/>
    </location>
</feature>
<proteinExistence type="inferred from homology"/>
<evidence type="ECO:0000256" key="5">
    <source>
        <dbReference type="ARBA" id="ARBA00023136"/>
    </source>
</evidence>
<feature type="transmembrane region" description="Helical" evidence="6">
    <location>
        <begin position="230"/>
        <end position="249"/>
    </location>
</feature>
<protein>
    <submittedName>
        <fullName evidence="7">AI-2E family transporter</fullName>
    </submittedName>
</protein>
<feature type="transmembrane region" description="Helical" evidence="6">
    <location>
        <begin position="334"/>
        <end position="359"/>
    </location>
</feature>
<evidence type="ECO:0000256" key="6">
    <source>
        <dbReference type="SAM" id="Phobius"/>
    </source>
</evidence>
<dbReference type="AlphaFoldDB" id="A0AAI9C5C8"/>
<evidence type="ECO:0000256" key="1">
    <source>
        <dbReference type="ARBA" id="ARBA00004141"/>
    </source>
</evidence>
<evidence type="ECO:0000256" key="2">
    <source>
        <dbReference type="ARBA" id="ARBA00009773"/>
    </source>
</evidence>
<dbReference type="EMBL" id="ABLOMU010000002">
    <property type="protein sequence ID" value="EKT4439673.1"/>
    <property type="molecule type" value="Genomic_DNA"/>
</dbReference>
<dbReference type="Proteomes" id="UP001214521">
    <property type="component" value="Unassembled WGS sequence"/>
</dbReference>